<accession>M3BWX2</accession>
<dbReference type="InterPro" id="IPR051209">
    <property type="entry name" value="FAD-bind_Monooxygenase_sf"/>
</dbReference>
<evidence type="ECO:0000256" key="3">
    <source>
        <dbReference type="ARBA" id="ARBA00022827"/>
    </source>
</evidence>
<evidence type="ECO:0000256" key="4">
    <source>
        <dbReference type="ARBA" id="ARBA00023002"/>
    </source>
</evidence>
<name>M3BWX2_SPHMS</name>
<evidence type="ECO:0000313" key="6">
    <source>
        <dbReference type="Proteomes" id="UP000016931"/>
    </source>
</evidence>
<sequence>MGSIEAAIPASGDIFHLKRNTSTTVESIDDGQQTPPLARPKDEWVYPWPTNFKISEHPIDEVRRLKVAVIGAGLAGITAGALLPAKVPGIDLTILEKNADAGGVWFENRYPGVRCDIPAHVYQSTFTPNTHWTEEYAQGNEILAYWQSLARKHNVYEHIRFRTKVVGMYWDPTRSQWRIETVHVEDGHSSSEHYDYVVTAIGHFNEWKLPNYPGIKDFKGPLFHSSNYDPKFDPKGKRIATIGNGASGIQVTTELQKVADHVDHYARNRTWIAGSFNPAVRDRQDKPMYFDSETVRSFKDPVNYLKYRKELEGNFFRGFESQLVDSETTKNLRQTFIEAMRTRTSEKPEVLDKLIPDFPPNCRRLTPGPGYLEALCAPNLDLIQTPIARFVEDGIITVDGIKRSVDAVICSTGANVDYAPPFPIVSGDLDLSRDWRPDGKLGWPRSYLGMATDGFPNLSYLLGPNPAGPSGTVPHAVEIQVTYVAKVLRKISTQGIRTIVPSKAATDDFIAYADAFFPRTNMALKCSSWSNGGRPGARIHGHWPGSGAHVTYARRDPRWEDYEYSYVVPGNRFAYFGNGQTAAEKDAERDMTPYLKLAEDNDLRDLHERWWDL</sequence>
<keyword evidence="2" id="KW-0285">Flavoprotein</keyword>
<dbReference type="EMBL" id="KB456264">
    <property type="protein sequence ID" value="EMF12546.1"/>
    <property type="molecule type" value="Genomic_DNA"/>
</dbReference>
<reference evidence="5 6" key="1">
    <citation type="journal article" date="2012" name="PLoS Pathog.">
        <title>Diverse lifestyles and strategies of plant pathogenesis encoded in the genomes of eighteen Dothideomycetes fungi.</title>
        <authorList>
            <person name="Ohm R.A."/>
            <person name="Feau N."/>
            <person name="Henrissat B."/>
            <person name="Schoch C.L."/>
            <person name="Horwitz B.A."/>
            <person name="Barry K.W."/>
            <person name="Condon B.J."/>
            <person name="Copeland A.C."/>
            <person name="Dhillon B."/>
            <person name="Glaser F."/>
            <person name="Hesse C.N."/>
            <person name="Kosti I."/>
            <person name="LaButti K."/>
            <person name="Lindquist E.A."/>
            <person name="Lucas S."/>
            <person name="Salamov A.A."/>
            <person name="Bradshaw R.E."/>
            <person name="Ciuffetti L."/>
            <person name="Hamelin R.C."/>
            <person name="Kema G.H.J."/>
            <person name="Lawrence C."/>
            <person name="Scott J.A."/>
            <person name="Spatafora J.W."/>
            <person name="Turgeon B.G."/>
            <person name="de Wit P.J.G.M."/>
            <person name="Zhong S."/>
            <person name="Goodwin S.B."/>
            <person name="Grigoriev I.V."/>
        </authorList>
    </citation>
    <scope>NUCLEOTIDE SEQUENCE [LARGE SCALE GENOMIC DNA]</scope>
    <source>
        <strain evidence="5 6">SO2202</strain>
    </source>
</reference>
<keyword evidence="4" id="KW-0560">Oxidoreductase</keyword>
<evidence type="ECO:0000256" key="2">
    <source>
        <dbReference type="ARBA" id="ARBA00022630"/>
    </source>
</evidence>
<dbReference type="InterPro" id="IPR020946">
    <property type="entry name" value="Flavin_mOase-like"/>
</dbReference>
<dbReference type="GO" id="GO:0050660">
    <property type="term" value="F:flavin adenine dinucleotide binding"/>
    <property type="evidence" value="ECO:0007669"/>
    <property type="project" value="InterPro"/>
</dbReference>
<proteinExistence type="inferred from homology"/>
<dbReference type="GO" id="GO:0004499">
    <property type="term" value="F:N,N-dimethylaniline monooxygenase activity"/>
    <property type="evidence" value="ECO:0007669"/>
    <property type="project" value="InterPro"/>
</dbReference>
<dbReference type="GeneID" id="27902533"/>
<dbReference type="GO" id="GO:0050661">
    <property type="term" value="F:NADP binding"/>
    <property type="evidence" value="ECO:0007669"/>
    <property type="project" value="InterPro"/>
</dbReference>
<keyword evidence="3" id="KW-0274">FAD</keyword>
<dbReference type="Proteomes" id="UP000016931">
    <property type="component" value="Unassembled WGS sequence"/>
</dbReference>
<dbReference type="RefSeq" id="XP_016760667.1">
    <property type="nucleotide sequence ID" value="XM_016905396.1"/>
</dbReference>
<dbReference type="AlphaFoldDB" id="M3BWX2"/>
<dbReference type="PANTHER" id="PTHR42877:SF6">
    <property type="entry name" value="MONOOXYGENASE, PUTATIVE (AFU_ORTHOLOGUE AFUA_3G15050)-RELATED"/>
    <property type="match status" value="1"/>
</dbReference>
<organism evidence="5 6">
    <name type="scientific">Sphaerulina musiva (strain SO2202)</name>
    <name type="common">Poplar stem canker fungus</name>
    <name type="synonym">Septoria musiva</name>
    <dbReference type="NCBI Taxonomy" id="692275"/>
    <lineage>
        <taxon>Eukaryota</taxon>
        <taxon>Fungi</taxon>
        <taxon>Dikarya</taxon>
        <taxon>Ascomycota</taxon>
        <taxon>Pezizomycotina</taxon>
        <taxon>Dothideomycetes</taxon>
        <taxon>Dothideomycetidae</taxon>
        <taxon>Mycosphaerellales</taxon>
        <taxon>Mycosphaerellaceae</taxon>
        <taxon>Sphaerulina</taxon>
    </lineage>
</organism>
<comment type="similarity">
    <text evidence="1">Belongs to the FAD-binding monooxygenase family.</text>
</comment>
<dbReference type="Gene3D" id="3.50.50.60">
    <property type="entry name" value="FAD/NAD(P)-binding domain"/>
    <property type="match status" value="3"/>
</dbReference>
<dbReference type="eggNOG" id="KOG1399">
    <property type="taxonomic scope" value="Eukaryota"/>
</dbReference>
<protein>
    <submittedName>
        <fullName evidence="5">FAD/NAD(P)-binding domain-containing protein</fullName>
    </submittedName>
</protein>
<keyword evidence="6" id="KW-1185">Reference proteome</keyword>
<dbReference type="Pfam" id="PF00743">
    <property type="entry name" value="FMO-like"/>
    <property type="match status" value="1"/>
</dbReference>
<evidence type="ECO:0000256" key="1">
    <source>
        <dbReference type="ARBA" id="ARBA00010139"/>
    </source>
</evidence>
<gene>
    <name evidence="5" type="ORF">SEPMUDRAFT_149185</name>
</gene>
<dbReference type="InterPro" id="IPR036188">
    <property type="entry name" value="FAD/NAD-bd_sf"/>
</dbReference>
<dbReference type="PANTHER" id="PTHR42877">
    <property type="entry name" value="L-ORNITHINE N(5)-MONOOXYGENASE-RELATED"/>
    <property type="match status" value="1"/>
</dbReference>
<dbReference type="OMA" id="HGFPYTY"/>
<evidence type="ECO:0000313" key="5">
    <source>
        <dbReference type="EMBL" id="EMF12546.1"/>
    </source>
</evidence>
<dbReference type="SUPFAM" id="SSF51905">
    <property type="entry name" value="FAD/NAD(P)-binding domain"/>
    <property type="match status" value="2"/>
</dbReference>
<dbReference type="HOGENOM" id="CLU_006937_6_1_1"/>
<dbReference type="OrthoDB" id="74360at2759"/>